<evidence type="ECO:0000256" key="6">
    <source>
        <dbReference type="ARBA" id="ARBA00022989"/>
    </source>
</evidence>
<keyword evidence="4 9" id="KW-0812">Transmembrane</keyword>
<evidence type="ECO:0000256" key="4">
    <source>
        <dbReference type="ARBA" id="ARBA00022692"/>
    </source>
</evidence>
<comment type="subcellular location">
    <subcellularLocation>
        <location evidence="1">Cell membrane</location>
        <topology evidence="1">Multi-pass membrane protein</topology>
    </subcellularLocation>
</comment>
<feature type="transmembrane region" description="Helical" evidence="9">
    <location>
        <begin position="94"/>
        <end position="115"/>
    </location>
</feature>
<protein>
    <submittedName>
        <fullName evidence="10">Branched-chain amino acid ABC transporter permease</fullName>
    </submittedName>
</protein>
<evidence type="ECO:0000256" key="9">
    <source>
        <dbReference type="SAM" id="Phobius"/>
    </source>
</evidence>
<evidence type="ECO:0000313" key="11">
    <source>
        <dbReference type="EMBL" id="TNC37972.1"/>
    </source>
</evidence>
<evidence type="ECO:0000256" key="8">
    <source>
        <dbReference type="ARBA" id="ARBA00037998"/>
    </source>
</evidence>
<dbReference type="PANTHER" id="PTHR11795">
    <property type="entry name" value="BRANCHED-CHAIN AMINO ACID TRANSPORT SYSTEM PERMEASE PROTEIN LIVH"/>
    <property type="match status" value="1"/>
</dbReference>
<reference evidence="10 12" key="1">
    <citation type="submission" date="2019-05" db="EMBL/GenBank/DDBJ databases">
        <title>Mumia sp. nov., isolated from the intestinal contents of plateau pika (Ochotona curzoniae) in the Qinghai-Tibet plateau of China.</title>
        <authorList>
            <person name="Tian Z."/>
        </authorList>
    </citation>
    <scope>NUCLEOTIDE SEQUENCE [LARGE SCALE GENOMIC DNA]</scope>
    <source>
        <strain evidence="12">527</strain>
        <strain evidence="10">Z527</strain>
    </source>
</reference>
<name>A0A5C4MEC7_9ACTN</name>
<dbReference type="EMBL" id="VDFR01000124">
    <property type="protein sequence ID" value="TNC37972.1"/>
    <property type="molecule type" value="Genomic_DNA"/>
</dbReference>
<evidence type="ECO:0000256" key="3">
    <source>
        <dbReference type="ARBA" id="ARBA00022475"/>
    </source>
</evidence>
<keyword evidence="3" id="KW-1003">Cell membrane</keyword>
<dbReference type="GO" id="GO:0022857">
    <property type="term" value="F:transmembrane transporter activity"/>
    <property type="evidence" value="ECO:0007669"/>
    <property type="project" value="InterPro"/>
</dbReference>
<dbReference type="InterPro" id="IPR001851">
    <property type="entry name" value="ABC_transp_permease"/>
</dbReference>
<dbReference type="InterPro" id="IPR052157">
    <property type="entry name" value="BCAA_transport_permease"/>
</dbReference>
<dbReference type="Pfam" id="PF02653">
    <property type="entry name" value="BPD_transp_2"/>
    <property type="match status" value="1"/>
</dbReference>
<evidence type="ECO:0000256" key="1">
    <source>
        <dbReference type="ARBA" id="ARBA00004651"/>
    </source>
</evidence>
<evidence type="ECO:0000256" key="2">
    <source>
        <dbReference type="ARBA" id="ARBA00022448"/>
    </source>
</evidence>
<evidence type="ECO:0000313" key="12">
    <source>
        <dbReference type="Proteomes" id="UP000306740"/>
    </source>
</evidence>
<feature type="transmembrane region" description="Helical" evidence="9">
    <location>
        <begin position="135"/>
        <end position="160"/>
    </location>
</feature>
<evidence type="ECO:0000313" key="10">
    <source>
        <dbReference type="EMBL" id="TNC33318.1"/>
    </source>
</evidence>
<feature type="transmembrane region" description="Helical" evidence="9">
    <location>
        <begin position="189"/>
        <end position="215"/>
    </location>
</feature>
<comment type="similarity">
    <text evidence="8">Belongs to the binding-protein-dependent transport system permease family. LivHM subfamily.</text>
</comment>
<dbReference type="OrthoDB" id="9807115at2"/>
<gene>
    <name evidence="11" type="ORF">FHE65_24755</name>
    <name evidence="10" type="ORF">FHE65_29145</name>
</gene>
<feature type="transmembrane region" description="Helical" evidence="9">
    <location>
        <begin position="12"/>
        <end position="29"/>
    </location>
</feature>
<dbReference type="PANTHER" id="PTHR11795:SF451">
    <property type="entry name" value="ABC TRANSPORTER PERMEASE PROTEIN"/>
    <property type="match status" value="1"/>
</dbReference>
<keyword evidence="2" id="KW-0813">Transport</keyword>
<proteinExistence type="inferred from homology"/>
<dbReference type="GO" id="GO:0006865">
    <property type="term" value="P:amino acid transport"/>
    <property type="evidence" value="ECO:0007669"/>
    <property type="project" value="UniProtKB-KW"/>
</dbReference>
<feature type="transmembrane region" description="Helical" evidence="9">
    <location>
        <begin position="258"/>
        <end position="278"/>
    </location>
</feature>
<feature type="transmembrane region" description="Helical" evidence="9">
    <location>
        <begin position="221"/>
        <end position="251"/>
    </location>
</feature>
<dbReference type="AlphaFoldDB" id="A0A5C4MEC7"/>
<organism evidence="10 12">
    <name type="scientific">Mumia zhuanghuii</name>
    <dbReference type="NCBI Taxonomy" id="2585211"/>
    <lineage>
        <taxon>Bacteria</taxon>
        <taxon>Bacillati</taxon>
        <taxon>Actinomycetota</taxon>
        <taxon>Actinomycetes</taxon>
        <taxon>Propionibacteriales</taxon>
        <taxon>Nocardioidaceae</taxon>
        <taxon>Mumia</taxon>
    </lineage>
</organism>
<keyword evidence="7 9" id="KW-0472">Membrane</keyword>
<dbReference type="GO" id="GO:0005886">
    <property type="term" value="C:plasma membrane"/>
    <property type="evidence" value="ECO:0007669"/>
    <property type="project" value="UniProtKB-SubCell"/>
</dbReference>
<evidence type="ECO:0000256" key="7">
    <source>
        <dbReference type="ARBA" id="ARBA00023136"/>
    </source>
</evidence>
<dbReference type="EMBL" id="VDFR01000173">
    <property type="protein sequence ID" value="TNC33318.1"/>
    <property type="molecule type" value="Genomic_DNA"/>
</dbReference>
<comment type="caution">
    <text evidence="10">The sequence shown here is derived from an EMBL/GenBank/DDBJ whole genome shotgun (WGS) entry which is preliminary data.</text>
</comment>
<sequence>MQKLVNILLNGLTQGIVIAAFALALVLIFRSTRIINFAQGSQAMFTTYIALTLLNRDFPYWAAFAAALAAGFLIGALLERVVIRPLEGGMELNIVIATLGLYVAIQALAAILFGSDYQSFPSPVGVNGFQVGDTNLALTPTSIFILCTVGVVVVGLTLLFQKTQLGLTMRAAAFDGEVSRILGVKVSHLLTFGWALAGLVGAVAGILVASGQFIYPSYMETLIVFGFIAAVIGGLDSPVGAVVGGVLLGLVNSLVSGYVASGLVTLAAFVLLMVVLLLKPGGLFSSAKTRRV</sequence>
<dbReference type="Proteomes" id="UP000306740">
    <property type="component" value="Unassembled WGS sequence"/>
</dbReference>
<dbReference type="CDD" id="cd06582">
    <property type="entry name" value="TM_PBP1_LivH_like"/>
    <property type="match status" value="1"/>
</dbReference>
<keyword evidence="5" id="KW-0029">Amino-acid transport</keyword>
<evidence type="ECO:0000256" key="5">
    <source>
        <dbReference type="ARBA" id="ARBA00022970"/>
    </source>
</evidence>
<accession>A0A5C4MEC7</accession>
<feature type="transmembrane region" description="Helical" evidence="9">
    <location>
        <begin position="60"/>
        <end position="82"/>
    </location>
</feature>
<keyword evidence="6 9" id="KW-1133">Transmembrane helix</keyword>